<proteinExistence type="predicted"/>
<dbReference type="PANTHER" id="PTHR45569:SF1">
    <property type="entry name" value="SENSOR PROTEIN KDPD"/>
    <property type="match status" value="1"/>
</dbReference>
<feature type="compositionally biased region" description="Basic residues" evidence="4">
    <location>
        <begin position="393"/>
        <end position="406"/>
    </location>
</feature>
<feature type="compositionally biased region" description="Basic and acidic residues" evidence="4">
    <location>
        <begin position="374"/>
        <end position="388"/>
    </location>
</feature>
<evidence type="ECO:0000259" key="5">
    <source>
        <dbReference type="Pfam" id="PF02702"/>
    </source>
</evidence>
<dbReference type="GO" id="GO:0000155">
    <property type="term" value="F:phosphorelay sensor kinase activity"/>
    <property type="evidence" value="ECO:0007669"/>
    <property type="project" value="InterPro"/>
</dbReference>
<dbReference type="Proteomes" id="UP000545286">
    <property type="component" value="Unassembled WGS sequence"/>
</dbReference>
<name>A0A7W4UQ27_9MICO</name>
<gene>
    <name evidence="6" type="ORF">FHX72_002418</name>
</gene>
<feature type="region of interest" description="Disordered" evidence="4">
    <location>
        <begin position="327"/>
        <end position="406"/>
    </location>
</feature>
<dbReference type="SUPFAM" id="SSF52402">
    <property type="entry name" value="Adenine nucleotide alpha hydrolases-like"/>
    <property type="match status" value="1"/>
</dbReference>
<organism evidence="6 7">
    <name type="scientific">Pseudoclavibacter helvolus</name>
    <dbReference type="NCBI Taxonomy" id="255205"/>
    <lineage>
        <taxon>Bacteria</taxon>
        <taxon>Bacillati</taxon>
        <taxon>Actinomycetota</taxon>
        <taxon>Actinomycetes</taxon>
        <taxon>Micrococcales</taxon>
        <taxon>Microbacteriaceae</taxon>
        <taxon>Pseudoclavibacter</taxon>
    </lineage>
</organism>
<feature type="domain" description="Signal transduction histidine kinase osmosensitive K+ channel sensor N-terminal" evidence="5">
    <location>
        <begin position="1"/>
        <end position="89"/>
    </location>
</feature>
<feature type="region of interest" description="Disordered" evidence="4">
    <location>
        <begin position="205"/>
        <end position="278"/>
    </location>
</feature>
<feature type="compositionally biased region" description="Basic and acidic residues" evidence="4">
    <location>
        <begin position="331"/>
        <end position="340"/>
    </location>
</feature>
<dbReference type="InterPro" id="IPR052023">
    <property type="entry name" value="Histidine_kinase_KdpD"/>
</dbReference>
<dbReference type="Gene3D" id="3.40.50.300">
    <property type="entry name" value="P-loop containing nucleotide triphosphate hydrolases"/>
    <property type="match status" value="1"/>
</dbReference>
<comment type="caution">
    <text evidence="6">The sequence shown here is derived from an EMBL/GenBank/DDBJ whole genome shotgun (WGS) entry which is preliminary data.</text>
</comment>
<keyword evidence="1" id="KW-0808">Transferase</keyword>
<evidence type="ECO:0000313" key="7">
    <source>
        <dbReference type="Proteomes" id="UP000545286"/>
    </source>
</evidence>
<feature type="compositionally biased region" description="Basic residues" evidence="4">
    <location>
        <begin position="258"/>
        <end position="269"/>
    </location>
</feature>
<dbReference type="PANTHER" id="PTHR45569">
    <property type="entry name" value="SENSOR PROTEIN KDPD"/>
    <property type="match status" value="1"/>
</dbReference>
<keyword evidence="3" id="KW-0902">Two-component regulatory system</keyword>
<accession>A0A7W4UQ27</accession>
<evidence type="ECO:0000256" key="2">
    <source>
        <dbReference type="ARBA" id="ARBA00022777"/>
    </source>
</evidence>
<keyword evidence="2" id="KW-0418">Kinase</keyword>
<evidence type="ECO:0000313" key="6">
    <source>
        <dbReference type="EMBL" id="MBB2958273.1"/>
    </source>
</evidence>
<sequence length="406" mass="44629">MNIQHIESLNDVVEQITGAPQRETIPDDVLRRADQVEVVDLSPQTLRDRLAGGLVYPAERVDAALSNYFRLGNLTALRELALLWLADEVDQSLKSYRDEHGINSTWEARERVVVTLTGGAEGETLLRRGARIAARSGSGELLALHVTSQDGLRAGDPSHLARQRALVEQLGGSYHQVVGEDIPAALIEFARSVNATQLVIGGEPPEQALGAAHGAQRRQHGHARGGQHRRPHREPREGRRRTQAAQVRRGAHDASQNRRVRARPRRRSSAHVAARVARQRRLVHDARAQLPAAGRRGRPRLRALAGALRGCAVGCHPRFLLRCPVRHGPHHGAEPPPRDRALRRHRGAREPRRRPRCPQDARGAAGGRRVAAPADRRGQRAAGAERHAGACRAHSRGVRARRGAAR</sequence>
<keyword evidence="7" id="KW-1185">Reference proteome</keyword>
<dbReference type="AlphaFoldDB" id="A0A7W4UQ27"/>
<reference evidence="6 7" key="1">
    <citation type="submission" date="2020-08" db="EMBL/GenBank/DDBJ databases">
        <title>Sequencing the genomes of 1000 actinobacteria strains.</title>
        <authorList>
            <person name="Klenk H.-P."/>
        </authorList>
    </citation>
    <scope>NUCLEOTIDE SEQUENCE [LARGE SCALE GENOMIC DNA]</scope>
    <source>
        <strain evidence="6 7">DSM 20419</strain>
    </source>
</reference>
<dbReference type="EMBL" id="JACHWJ010000003">
    <property type="protein sequence ID" value="MBB2958273.1"/>
    <property type="molecule type" value="Genomic_DNA"/>
</dbReference>
<feature type="compositionally biased region" description="Basic residues" evidence="4">
    <location>
        <begin position="215"/>
        <end position="242"/>
    </location>
</feature>
<dbReference type="InterPro" id="IPR003852">
    <property type="entry name" value="Sig_transdc_His_kinase_KdpD_N"/>
</dbReference>
<dbReference type="Pfam" id="PF02702">
    <property type="entry name" value="KdpD"/>
    <property type="match status" value="1"/>
</dbReference>
<evidence type="ECO:0000256" key="1">
    <source>
        <dbReference type="ARBA" id="ARBA00022679"/>
    </source>
</evidence>
<feature type="compositionally biased region" description="Basic residues" evidence="4">
    <location>
        <begin position="341"/>
        <end position="356"/>
    </location>
</feature>
<evidence type="ECO:0000256" key="3">
    <source>
        <dbReference type="ARBA" id="ARBA00023012"/>
    </source>
</evidence>
<evidence type="ECO:0000256" key="4">
    <source>
        <dbReference type="SAM" id="MobiDB-lite"/>
    </source>
</evidence>
<dbReference type="InterPro" id="IPR027417">
    <property type="entry name" value="P-loop_NTPase"/>
</dbReference>
<dbReference type="GO" id="GO:0005886">
    <property type="term" value="C:plasma membrane"/>
    <property type="evidence" value="ECO:0007669"/>
    <property type="project" value="TreeGrafter"/>
</dbReference>
<feature type="compositionally biased region" description="Low complexity" evidence="4">
    <location>
        <begin position="361"/>
        <end position="373"/>
    </location>
</feature>
<protein>
    <recommendedName>
        <fullName evidence="5">Signal transduction histidine kinase osmosensitive K+ channel sensor N-terminal domain-containing protein</fullName>
    </recommendedName>
</protein>